<organism evidence="1 2">
    <name type="scientific">Geobacillus thermoleovorans CCB_US3_UF5</name>
    <dbReference type="NCBI Taxonomy" id="1111068"/>
    <lineage>
        <taxon>Bacteria</taxon>
        <taxon>Bacillati</taxon>
        <taxon>Bacillota</taxon>
        <taxon>Bacilli</taxon>
        <taxon>Bacillales</taxon>
        <taxon>Anoxybacillaceae</taxon>
        <taxon>Geobacillus</taxon>
        <taxon>Geobacillus thermoleovorans group</taxon>
    </lineage>
</organism>
<accession>A0ABM5MFX5</accession>
<evidence type="ECO:0000313" key="2">
    <source>
        <dbReference type="Proteomes" id="UP000005636"/>
    </source>
</evidence>
<dbReference type="Proteomes" id="UP000005636">
    <property type="component" value="Chromosome"/>
</dbReference>
<reference evidence="1 2" key="1">
    <citation type="submission" date="2011-11" db="EMBL/GenBank/DDBJ databases">
        <title>Complete genome sequence of thermophilic Geobacillus thermoleovorans CCB_US3_UF5.</title>
        <authorList>
            <person name="Muhd Sakaff M.K.L."/>
            <person name="Abdul Rahman A.Y."/>
            <person name="Saito J.A."/>
            <person name="Hou S."/>
            <person name="Alam M."/>
        </authorList>
    </citation>
    <scope>NUCLEOTIDE SEQUENCE [LARGE SCALE GENOMIC DNA]</scope>
    <source>
        <strain evidence="1 2">CCB_US3_UF5</strain>
    </source>
</reference>
<gene>
    <name evidence="1" type="ORF">GTCCBUS3UF5_10290</name>
</gene>
<name>A0ABM5MFX5_GEOTH</name>
<keyword evidence="2" id="KW-1185">Reference proteome</keyword>
<dbReference type="EMBL" id="CP003125">
    <property type="protein sequence ID" value="AEV18348.1"/>
    <property type="molecule type" value="Genomic_DNA"/>
</dbReference>
<evidence type="ECO:0000313" key="1">
    <source>
        <dbReference type="EMBL" id="AEV18348.1"/>
    </source>
</evidence>
<protein>
    <submittedName>
        <fullName evidence="1">Uncharacterized protein</fullName>
    </submittedName>
</protein>
<sequence>MYGKVFFLEDFFYLFKRPLPSTARRFRTKALGRCPTDSGASLGIKWSAVDP</sequence>
<proteinExistence type="predicted"/>